<comment type="function">
    <text evidence="9">Involved in the cellular defense against the biological effects of O6-methylguanine (O6-MeG) and O4-methylthymine (O4-MeT) in DNA. Repairs the methylated nucleobase in DNA by stoichiometrically transferring the methyl group to a cysteine residue in the enzyme. This is a suicide reaction: the enzyme is irreversibly inactivated.</text>
</comment>
<evidence type="ECO:0000256" key="6">
    <source>
        <dbReference type="ARBA" id="ARBA00022763"/>
    </source>
</evidence>
<dbReference type="Proteomes" id="UP000292120">
    <property type="component" value="Unassembled WGS sequence"/>
</dbReference>
<dbReference type="Gene3D" id="3.30.160.70">
    <property type="entry name" value="Methylated DNA-protein cysteine methyltransferase domain"/>
    <property type="match status" value="1"/>
</dbReference>
<dbReference type="PROSITE" id="PS00374">
    <property type="entry name" value="MGMT"/>
    <property type="match status" value="1"/>
</dbReference>
<dbReference type="InterPro" id="IPR036388">
    <property type="entry name" value="WH-like_DNA-bd_sf"/>
</dbReference>
<dbReference type="InterPro" id="IPR014048">
    <property type="entry name" value="MethylDNA_cys_MeTrfase_DNA-bd"/>
</dbReference>
<protein>
    <recommendedName>
        <fullName evidence="9">Methylated-DNA--protein-cysteine methyltransferase</fullName>
        <ecNumber evidence="9">2.1.1.63</ecNumber>
    </recommendedName>
    <alternativeName>
        <fullName evidence="9">6-O-methylguanine-DNA methyltransferase</fullName>
        <shortName evidence="9">MGMT</shortName>
    </alternativeName>
    <alternativeName>
        <fullName evidence="9">O-6-methylguanine-DNA-alkyltransferase</fullName>
    </alternativeName>
</protein>
<dbReference type="EC" id="2.1.1.63" evidence="9"/>
<dbReference type="InterPro" id="IPR036217">
    <property type="entry name" value="MethylDNA_cys_MeTrfase_DNAb"/>
</dbReference>
<dbReference type="PANTHER" id="PTHR10815:SF5">
    <property type="entry name" value="METHYLATED-DNA--PROTEIN-CYSTEINE METHYLTRANSFERASE"/>
    <property type="match status" value="1"/>
</dbReference>
<feature type="domain" description="Methylguanine DNA methyltransferase ribonuclease-like" evidence="11">
    <location>
        <begin position="10"/>
        <end position="77"/>
    </location>
</feature>
<dbReference type="GO" id="GO:0005737">
    <property type="term" value="C:cytoplasm"/>
    <property type="evidence" value="ECO:0007669"/>
    <property type="project" value="UniProtKB-SubCell"/>
</dbReference>
<dbReference type="SUPFAM" id="SSF53155">
    <property type="entry name" value="Methylated DNA-protein cysteine methyltransferase domain"/>
    <property type="match status" value="1"/>
</dbReference>
<dbReference type="EMBL" id="SIXI01000002">
    <property type="protein sequence ID" value="TBO32853.1"/>
    <property type="molecule type" value="Genomic_DNA"/>
</dbReference>
<comment type="catalytic activity">
    <reaction evidence="1 9">
        <text>a 4-O-methyl-thymidine in DNA + L-cysteinyl-[protein] = a thymidine in DNA + S-methyl-L-cysteinyl-[protein]</text>
        <dbReference type="Rhea" id="RHEA:53428"/>
        <dbReference type="Rhea" id="RHEA-COMP:10131"/>
        <dbReference type="Rhea" id="RHEA-COMP:10132"/>
        <dbReference type="Rhea" id="RHEA-COMP:13555"/>
        <dbReference type="Rhea" id="RHEA-COMP:13556"/>
        <dbReference type="ChEBI" id="CHEBI:29950"/>
        <dbReference type="ChEBI" id="CHEBI:82612"/>
        <dbReference type="ChEBI" id="CHEBI:137386"/>
        <dbReference type="ChEBI" id="CHEBI:137387"/>
        <dbReference type="EC" id="2.1.1.63"/>
    </reaction>
</comment>
<keyword evidence="7 9" id="KW-0234">DNA repair</keyword>
<proteinExistence type="inferred from homology"/>
<dbReference type="GO" id="GO:0003908">
    <property type="term" value="F:methylated-DNA-[protein]-cysteine S-methyltransferase activity"/>
    <property type="evidence" value="ECO:0007669"/>
    <property type="project" value="UniProtKB-UniRule"/>
</dbReference>
<dbReference type="HAMAP" id="MF_00772">
    <property type="entry name" value="OGT"/>
    <property type="match status" value="1"/>
</dbReference>
<dbReference type="InterPro" id="IPR008332">
    <property type="entry name" value="MethylG_MeTrfase_N"/>
</dbReference>
<evidence type="ECO:0000259" key="11">
    <source>
        <dbReference type="Pfam" id="PF02870"/>
    </source>
</evidence>
<comment type="caution">
    <text evidence="12">The sequence shown here is derived from an EMBL/GenBank/DDBJ whole genome shotgun (WGS) entry which is preliminary data.</text>
</comment>
<evidence type="ECO:0000313" key="12">
    <source>
        <dbReference type="EMBL" id="TBO32853.1"/>
    </source>
</evidence>
<dbReference type="AlphaFoldDB" id="A0A4Q9H0N9"/>
<dbReference type="InterPro" id="IPR001497">
    <property type="entry name" value="MethylDNA_cys_MeTrfase_AS"/>
</dbReference>
<dbReference type="Gene3D" id="1.10.10.10">
    <property type="entry name" value="Winged helix-like DNA-binding domain superfamily/Winged helix DNA-binding domain"/>
    <property type="match status" value="1"/>
</dbReference>
<comment type="miscellaneous">
    <text evidence="9">This enzyme catalyzes only one turnover and therefore is not strictly catalytic. According to one definition, an enzyme is a biocatalyst that acts repeatedly and over many reaction cycles.</text>
</comment>
<dbReference type="GO" id="GO:0006307">
    <property type="term" value="P:DNA alkylation repair"/>
    <property type="evidence" value="ECO:0007669"/>
    <property type="project" value="UniProtKB-UniRule"/>
</dbReference>
<dbReference type="RefSeq" id="WP_130967061.1">
    <property type="nucleotide sequence ID" value="NZ_SIXI01000002.1"/>
</dbReference>
<keyword evidence="3 9" id="KW-0963">Cytoplasm</keyword>
<comment type="catalytic activity">
    <reaction evidence="8 9">
        <text>a 6-O-methyl-2'-deoxyguanosine in DNA + L-cysteinyl-[protein] = S-methyl-L-cysteinyl-[protein] + a 2'-deoxyguanosine in DNA</text>
        <dbReference type="Rhea" id="RHEA:24000"/>
        <dbReference type="Rhea" id="RHEA-COMP:10131"/>
        <dbReference type="Rhea" id="RHEA-COMP:10132"/>
        <dbReference type="Rhea" id="RHEA-COMP:11367"/>
        <dbReference type="Rhea" id="RHEA-COMP:11368"/>
        <dbReference type="ChEBI" id="CHEBI:29950"/>
        <dbReference type="ChEBI" id="CHEBI:82612"/>
        <dbReference type="ChEBI" id="CHEBI:85445"/>
        <dbReference type="ChEBI" id="CHEBI:85448"/>
        <dbReference type="EC" id="2.1.1.63"/>
    </reaction>
</comment>
<evidence type="ECO:0000256" key="8">
    <source>
        <dbReference type="ARBA" id="ARBA00049348"/>
    </source>
</evidence>
<accession>A0A4Q9H0N9</accession>
<dbReference type="Pfam" id="PF01035">
    <property type="entry name" value="DNA_binding_1"/>
    <property type="match status" value="1"/>
</dbReference>
<gene>
    <name evidence="12" type="ORF">EYS42_06700</name>
</gene>
<feature type="domain" description="Methylated-DNA-[protein]-cysteine S-methyltransferase DNA binding" evidence="10">
    <location>
        <begin position="81"/>
        <end position="161"/>
    </location>
</feature>
<dbReference type="NCBIfam" id="TIGR00589">
    <property type="entry name" value="ogt"/>
    <property type="match status" value="1"/>
</dbReference>
<sequence>MSYSAQSTVLTPLGDMLLACTPRGLAGAWFLEGQKDTPDTLEGVPYRPQDSLLSEAAEQISAYWQGQLQRFSMPLDLIGTAFQVSVWQHLLNIGHGQHQTYGDVARALGSPKGFRAVGMAVGRNPLSIVVPCHRVMGQDGWLTGYSGGLHRKVALLQHEGVALDGQRVLAQPAA</sequence>
<evidence type="ECO:0000313" key="13">
    <source>
        <dbReference type="Proteomes" id="UP000292120"/>
    </source>
</evidence>
<evidence type="ECO:0000256" key="5">
    <source>
        <dbReference type="ARBA" id="ARBA00022679"/>
    </source>
</evidence>
<dbReference type="CDD" id="cd06445">
    <property type="entry name" value="ATase"/>
    <property type="match status" value="1"/>
</dbReference>
<evidence type="ECO:0000256" key="7">
    <source>
        <dbReference type="ARBA" id="ARBA00023204"/>
    </source>
</evidence>
<dbReference type="InterPro" id="IPR036631">
    <property type="entry name" value="MGMT_N_sf"/>
</dbReference>
<dbReference type="SUPFAM" id="SSF46767">
    <property type="entry name" value="Methylated DNA-protein cysteine methyltransferase, C-terminal domain"/>
    <property type="match status" value="1"/>
</dbReference>
<dbReference type="FunFam" id="1.10.10.10:FF:000214">
    <property type="entry name" value="Methylated-DNA--protein-cysteine methyltransferase"/>
    <property type="match status" value="1"/>
</dbReference>
<evidence type="ECO:0000256" key="3">
    <source>
        <dbReference type="ARBA" id="ARBA00022490"/>
    </source>
</evidence>
<feature type="active site" description="Nucleophile; methyl group acceptor" evidence="9">
    <location>
        <position position="132"/>
    </location>
</feature>
<evidence type="ECO:0000256" key="4">
    <source>
        <dbReference type="ARBA" id="ARBA00022603"/>
    </source>
</evidence>
<organism evidence="12 13">
    <name type="scientific">Aquabacterium lacunae</name>
    <dbReference type="NCBI Taxonomy" id="2528630"/>
    <lineage>
        <taxon>Bacteria</taxon>
        <taxon>Pseudomonadati</taxon>
        <taxon>Pseudomonadota</taxon>
        <taxon>Betaproteobacteria</taxon>
        <taxon>Burkholderiales</taxon>
        <taxon>Aquabacterium</taxon>
    </lineage>
</organism>
<reference evidence="12 13" key="1">
    <citation type="submission" date="2019-02" db="EMBL/GenBank/DDBJ databases">
        <title>Aquabacterium sp. strain KMB7.</title>
        <authorList>
            <person name="Chen W.-M."/>
        </authorList>
    </citation>
    <scope>NUCLEOTIDE SEQUENCE [LARGE SCALE GENOMIC DNA]</scope>
    <source>
        <strain evidence="12 13">KMB7</strain>
    </source>
</reference>
<evidence type="ECO:0000256" key="2">
    <source>
        <dbReference type="ARBA" id="ARBA00008711"/>
    </source>
</evidence>
<evidence type="ECO:0000256" key="1">
    <source>
        <dbReference type="ARBA" id="ARBA00001286"/>
    </source>
</evidence>
<evidence type="ECO:0000259" key="10">
    <source>
        <dbReference type="Pfam" id="PF01035"/>
    </source>
</evidence>
<name>A0A4Q9H0N9_9BURK</name>
<comment type="subcellular location">
    <subcellularLocation>
        <location evidence="9">Cytoplasm</location>
    </subcellularLocation>
</comment>
<keyword evidence="5 9" id="KW-0808">Transferase</keyword>
<keyword evidence="13" id="KW-1185">Reference proteome</keyword>
<keyword evidence="6 9" id="KW-0227">DNA damage</keyword>
<keyword evidence="4 9" id="KW-0489">Methyltransferase</keyword>
<dbReference type="Pfam" id="PF02870">
    <property type="entry name" value="Methyltransf_1N"/>
    <property type="match status" value="1"/>
</dbReference>
<dbReference type="GO" id="GO:0032259">
    <property type="term" value="P:methylation"/>
    <property type="evidence" value="ECO:0007669"/>
    <property type="project" value="UniProtKB-KW"/>
</dbReference>
<dbReference type="InterPro" id="IPR023546">
    <property type="entry name" value="MGMT"/>
</dbReference>
<dbReference type="OrthoDB" id="9802228at2"/>
<comment type="similarity">
    <text evidence="2 9">Belongs to the MGMT family.</text>
</comment>
<dbReference type="PANTHER" id="PTHR10815">
    <property type="entry name" value="METHYLATED-DNA--PROTEIN-CYSTEINE METHYLTRANSFERASE"/>
    <property type="match status" value="1"/>
</dbReference>
<evidence type="ECO:0000256" key="9">
    <source>
        <dbReference type="HAMAP-Rule" id="MF_00772"/>
    </source>
</evidence>